<dbReference type="Gene3D" id="2.60.40.10">
    <property type="entry name" value="Immunoglobulins"/>
    <property type="match status" value="1"/>
</dbReference>
<protein>
    <submittedName>
        <fullName evidence="1">Uncharacterized protein</fullName>
    </submittedName>
</protein>
<dbReference type="SUPFAM" id="SSF49265">
    <property type="entry name" value="Fibronectin type III"/>
    <property type="match status" value="1"/>
</dbReference>
<dbReference type="InterPro" id="IPR003961">
    <property type="entry name" value="FN3_dom"/>
</dbReference>
<proteinExistence type="predicted"/>
<keyword evidence="2" id="KW-1185">Reference proteome</keyword>
<dbReference type="Proteomes" id="UP000005408">
    <property type="component" value="Unassembled WGS sequence"/>
</dbReference>
<evidence type="ECO:0000313" key="1">
    <source>
        <dbReference type="EnsemblMetazoa" id="G33452.1:cds"/>
    </source>
</evidence>
<dbReference type="CDD" id="cd00063">
    <property type="entry name" value="FN3"/>
    <property type="match status" value="1"/>
</dbReference>
<evidence type="ECO:0000313" key="2">
    <source>
        <dbReference type="Proteomes" id="UP000005408"/>
    </source>
</evidence>
<dbReference type="AlphaFoldDB" id="A0A8W8MIN2"/>
<accession>A0A8W8MIN2</accession>
<dbReference type="EnsemblMetazoa" id="G33452.1">
    <property type="protein sequence ID" value="G33452.1:cds"/>
    <property type="gene ID" value="G33452"/>
</dbReference>
<organism evidence="1 2">
    <name type="scientific">Magallana gigas</name>
    <name type="common">Pacific oyster</name>
    <name type="synonym">Crassostrea gigas</name>
    <dbReference type="NCBI Taxonomy" id="29159"/>
    <lineage>
        <taxon>Eukaryota</taxon>
        <taxon>Metazoa</taxon>
        <taxon>Spiralia</taxon>
        <taxon>Lophotrochozoa</taxon>
        <taxon>Mollusca</taxon>
        <taxon>Bivalvia</taxon>
        <taxon>Autobranchia</taxon>
        <taxon>Pteriomorphia</taxon>
        <taxon>Ostreida</taxon>
        <taxon>Ostreoidea</taxon>
        <taxon>Ostreidae</taxon>
        <taxon>Magallana</taxon>
    </lineage>
</organism>
<dbReference type="InterPro" id="IPR036116">
    <property type="entry name" value="FN3_sf"/>
</dbReference>
<name>A0A8W8MIN2_MAGGI</name>
<sequence length="88" mass="9938">MEANKQKITVLQSQAMLLSPDLATRARWSKVAKMDDNTTKYSPKDLIDYLFRVSAVNKEGQVSPLETKEPVRLKRKIDVLSSSQSQSV</sequence>
<dbReference type="InterPro" id="IPR013783">
    <property type="entry name" value="Ig-like_fold"/>
</dbReference>
<reference evidence="1" key="1">
    <citation type="submission" date="2022-08" db="UniProtKB">
        <authorList>
            <consortium name="EnsemblMetazoa"/>
        </authorList>
    </citation>
    <scope>IDENTIFICATION</scope>
    <source>
        <strain evidence="1">05x7-T-G4-1.051#20</strain>
    </source>
</reference>